<protein>
    <submittedName>
        <fullName evidence="2">Uncharacterized protein</fullName>
    </submittedName>
</protein>
<organism evidence="2 3">
    <name type="scientific">Roseinatronobacter bogoriensis subsp. barguzinensis</name>
    <dbReference type="NCBI Taxonomy" id="441209"/>
    <lineage>
        <taxon>Bacteria</taxon>
        <taxon>Pseudomonadati</taxon>
        <taxon>Pseudomonadota</taxon>
        <taxon>Alphaproteobacteria</taxon>
        <taxon>Rhodobacterales</taxon>
        <taxon>Paracoccaceae</taxon>
        <taxon>Roseinatronobacter</taxon>
    </lineage>
</organism>
<keyword evidence="3" id="KW-1185">Reference proteome</keyword>
<proteinExistence type="predicted"/>
<reference evidence="2 3" key="1">
    <citation type="submission" date="2017-11" db="EMBL/GenBank/DDBJ databases">
        <title>Revised Sequence and Annotation of the Rhodobaca barguzinensis strain alga05 Genome.</title>
        <authorList>
            <person name="Kopejtka K."/>
            <person name="Tomasch J.M."/>
            <person name="Bunk B."/>
            <person name="Koblizek M."/>
        </authorList>
    </citation>
    <scope>NUCLEOTIDE SEQUENCE [LARGE SCALE GENOMIC DNA]</scope>
    <source>
        <strain evidence="3">alga05</strain>
    </source>
</reference>
<keyword evidence="1" id="KW-0472">Membrane</keyword>
<name>A0A2K8KBR0_9RHOB</name>
<dbReference type="RefSeq" id="WP_071479219.1">
    <property type="nucleotide sequence ID" value="NZ_CP024899.1"/>
</dbReference>
<feature type="transmembrane region" description="Helical" evidence="1">
    <location>
        <begin position="63"/>
        <end position="85"/>
    </location>
</feature>
<accession>A0A2K8KBR0</accession>
<evidence type="ECO:0000313" key="2">
    <source>
        <dbReference type="EMBL" id="ATX65145.1"/>
    </source>
</evidence>
<evidence type="ECO:0000313" key="3">
    <source>
        <dbReference type="Proteomes" id="UP000228948"/>
    </source>
</evidence>
<sequence>MSRDLSPDAGPQRDIYRGAEASFIPGFDWDRDYEDLVVRGDNSSTRFAATTARDSVKQARTRFLGSSVAWPIALCGLLLSTIAVVKLGPTIPPTLTRAEFMAGLQMPVPLQTSEGALPVQLQVYEYAQYQRFTQGLRQMSAKDLLDYETRLRRDLANAPGFMVPYHLDALFVLEAELARRDLSPTG</sequence>
<gene>
    <name evidence="2" type="ORF">BG454_04310</name>
</gene>
<dbReference type="EMBL" id="CP024899">
    <property type="protein sequence ID" value="ATX65145.1"/>
    <property type="molecule type" value="Genomic_DNA"/>
</dbReference>
<keyword evidence="1" id="KW-0812">Transmembrane</keyword>
<dbReference type="KEGG" id="rbg:BG454_04310"/>
<evidence type="ECO:0000256" key="1">
    <source>
        <dbReference type="SAM" id="Phobius"/>
    </source>
</evidence>
<dbReference type="AlphaFoldDB" id="A0A2K8KBR0"/>
<keyword evidence="1" id="KW-1133">Transmembrane helix</keyword>
<dbReference type="Proteomes" id="UP000228948">
    <property type="component" value="Chromosome"/>
</dbReference>
<dbReference type="OrthoDB" id="7871465at2"/>